<organism evidence="1 2">
    <name type="scientific">Pseudomonas synxantha</name>
    <dbReference type="NCBI Taxonomy" id="47883"/>
    <lineage>
        <taxon>Bacteria</taxon>
        <taxon>Pseudomonadati</taxon>
        <taxon>Pseudomonadota</taxon>
        <taxon>Gammaproteobacteria</taxon>
        <taxon>Pseudomonadales</taxon>
        <taxon>Pseudomonadaceae</taxon>
        <taxon>Pseudomonas</taxon>
    </lineage>
</organism>
<proteinExistence type="predicted"/>
<name>A0A5D3G681_9PSED</name>
<sequence>MSHGNFFAIGADEFAAACDLGIKPAVSLLVLARGTGKDNATTSWSAQAIFEKTGIAWRRAKEAIEALCAADIVKVLKAGKKPRYKISKPKDDAKLIWLPNELIDGAGGEVPPVTKLRETGELVLLQKFIELYGAHDIDNDGGLPRSLAWQIYSRETICPIGPFILYGFESKDTKARAVGSLAALNGEEDAAGNKGAWVVLSPLANLGLIQKVSYMAESDEHDSELIYPVNDETSQAIGVIHNWLEESGGEGFARQIGFYDSIGIAPKHIGKAAMVGLFRMTYRPKTGKTSRWWALEREQTEAMVANVESICRARSNVVDIKAYKGS</sequence>
<gene>
    <name evidence="1" type="ORF">FXO26_24810</name>
</gene>
<protein>
    <submittedName>
        <fullName evidence="1">Uncharacterized protein</fullName>
    </submittedName>
</protein>
<accession>A0A5D3G681</accession>
<dbReference type="EMBL" id="VSRO01000015">
    <property type="protein sequence ID" value="TYK55045.1"/>
    <property type="molecule type" value="Genomic_DNA"/>
</dbReference>
<dbReference type="RefSeq" id="WP_148854231.1">
    <property type="nucleotide sequence ID" value="NZ_VSRO01000015.1"/>
</dbReference>
<evidence type="ECO:0000313" key="2">
    <source>
        <dbReference type="Proteomes" id="UP000324029"/>
    </source>
</evidence>
<dbReference type="AlphaFoldDB" id="A0A5D3G681"/>
<comment type="caution">
    <text evidence="1">The sequence shown here is derived from an EMBL/GenBank/DDBJ whole genome shotgun (WGS) entry which is preliminary data.</text>
</comment>
<evidence type="ECO:0000313" key="1">
    <source>
        <dbReference type="EMBL" id="TYK55045.1"/>
    </source>
</evidence>
<reference evidence="1 2" key="1">
    <citation type="submission" date="2019-08" db="EMBL/GenBank/DDBJ databases">
        <title>Subclass B2 metallo-beta lactamase from Pseudomonas synxantha.</title>
        <authorList>
            <person name="Poirel L."/>
            <person name="Palmieri M."/>
            <person name="Masseron A."/>
            <person name="Perreten V."/>
            <person name="Nordman P."/>
        </authorList>
    </citation>
    <scope>NUCLEOTIDE SEQUENCE [LARGE SCALE GENOMIC DNA]</scope>
    <source>
        <strain evidence="1 2">MCP106</strain>
    </source>
</reference>
<dbReference type="Proteomes" id="UP000324029">
    <property type="component" value="Unassembled WGS sequence"/>
</dbReference>
<reference evidence="1 2" key="2">
    <citation type="submission" date="2019-08" db="EMBL/GenBank/DDBJ databases">
        <authorList>
            <person name="Brilhante M."/>
            <person name="Perreten V."/>
        </authorList>
    </citation>
    <scope>NUCLEOTIDE SEQUENCE [LARGE SCALE GENOMIC DNA]</scope>
    <source>
        <strain evidence="1 2">MCP106</strain>
    </source>
</reference>